<keyword evidence="3" id="KW-1185">Reference proteome</keyword>
<organism evidence="2 3">
    <name type="scientific">Eumeta variegata</name>
    <name type="common">Bagworm moth</name>
    <name type="synonym">Eumeta japonica</name>
    <dbReference type="NCBI Taxonomy" id="151549"/>
    <lineage>
        <taxon>Eukaryota</taxon>
        <taxon>Metazoa</taxon>
        <taxon>Ecdysozoa</taxon>
        <taxon>Arthropoda</taxon>
        <taxon>Hexapoda</taxon>
        <taxon>Insecta</taxon>
        <taxon>Pterygota</taxon>
        <taxon>Neoptera</taxon>
        <taxon>Endopterygota</taxon>
        <taxon>Lepidoptera</taxon>
        <taxon>Glossata</taxon>
        <taxon>Ditrysia</taxon>
        <taxon>Tineoidea</taxon>
        <taxon>Psychidae</taxon>
        <taxon>Oiketicinae</taxon>
        <taxon>Eumeta</taxon>
    </lineage>
</organism>
<sequence>MKRRHVVCWCCVQSATNLYLYSAPWRTAGKPNSQDAPASKNSKTAKLSQPTKAANSKVPTAPAVTIDEADVIVPPLRKNPNDRHLLSFTIRADARGLKIQPATVPDFRNLSALLATLKVAYHTYSLKEEREFRVVLRGVPKEIPVEEVKEDLIAQDLLVQSVRRITNRARDPLDLVLVTANTGTDNTTKALILPNQSGMLPYRDKSGAALQKKQTGTMFQLSNLRTLVQKLLSACALRKVPGRLRHCRMHTQVKQTVKQNLSYAKATTGPRKAPSTRLTALRAAENIKALMSMISIIDIGKIVLLANKFKAVANPVKKILILIEHAPLVEAIKK</sequence>
<protein>
    <recommendedName>
        <fullName evidence="4">Pre-C2HC domain-containing protein</fullName>
    </recommendedName>
</protein>
<evidence type="ECO:0008006" key="4">
    <source>
        <dbReference type="Google" id="ProtNLM"/>
    </source>
</evidence>
<gene>
    <name evidence="2" type="ORF">EVAR_76547_1</name>
</gene>
<reference evidence="2 3" key="1">
    <citation type="journal article" date="2019" name="Commun. Biol.">
        <title>The bagworm genome reveals a unique fibroin gene that provides high tensile strength.</title>
        <authorList>
            <person name="Kono N."/>
            <person name="Nakamura H."/>
            <person name="Ohtoshi R."/>
            <person name="Tomita M."/>
            <person name="Numata K."/>
            <person name="Arakawa K."/>
        </authorList>
    </citation>
    <scope>NUCLEOTIDE SEQUENCE [LARGE SCALE GENOMIC DNA]</scope>
</reference>
<name>A0A4C1T5X1_EUMVA</name>
<dbReference type="OrthoDB" id="8123886at2759"/>
<proteinExistence type="predicted"/>
<comment type="caution">
    <text evidence="2">The sequence shown here is derived from an EMBL/GenBank/DDBJ whole genome shotgun (WGS) entry which is preliminary data.</text>
</comment>
<feature type="region of interest" description="Disordered" evidence="1">
    <location>
        <begin position="30"/>
        <end position="59"/>
    </location>
</feature>
<evidence type="ECO:0000313" key="3">
    <source>
        <dbReference type="Proteomes" id="UP000299102"/>
    </source>
</evidence>
<feature type="compositionally biased region" description="Polar residues" evidence="1">
    <location>
        <begin position="30"/>
        <end position="58"/>
    </location>
</feature>
<dbReference type="AlphaFoldDB" id="A0A4C1T5X1"/>
<dbReference type="EMBL" id="BGZK01000036">
    <property type="protein sequence ID" value="GBP09534.1"/>
    <property type="molecule type" value="Genomic_DNA"/>
</dbReference>
<evidence type="ECO:0000256" key="1">
    <source>
        <dbReference type="SAM" id="MobiDB-lite"/>
    </source>
</evidence>
<evidence type="ECO:0000313" key="2">
    <source>
        <dbReference type="EMBL" id="GBP09534.1"/>
    </source>
</evidence>
<accession>A0A4C1T5X1</accession>
<dbReference type="Proteomes" id="UP000299102">
    <property type="component" value="Unassembled WGS sequence"/>
</dbReference>